<sequence>MSLKKVFIAFTLFFSILGFSGSTLAKEVKKSVPEVLKEVDGKIQAALDAIPSADSAKVASLIKEVAESASELSANYKFEFERDKVVLKMKKARELAKKSDFAGAEQELKEAREGFAGLTKFQ</sequence>
<evidence type="ECO:0000313" key="3">
    <source>
        <dbReference type="Proteomes" id="UP000077857"/>
    </source>
</evidence>
<name>A0A177NDJ2_9GAMM</name>
<dbReference type="RefSeq" id="WP_064040771.1">
    <property type="nucleotide sequence ID" value="NZ_LUUJ01000081.1"/>
</dbReference>
<evidence type="ECO:0000256" key="1">
    <source>
        <dbReference type="SAM" id="SignalP"/>
    </source>
</evidence>
<dbReference type="OrthoDB" id="5573753at2"/>
<gene>
    <name evidence="2" type="ORF">A1507_13825</name>
</gene>
<dbReference type="EMBL" id="LUUJ01000081">
    <property type="protein sequence ID" value="OAI15503.1"/>
    <property type="molecule type" value="Genomic_DNA"/>
</dbReference>
<comment type="caution">
    <text evidence="2">The sequence shown here is derived from an EMBL/GenBank/DDBJ whole genome shotgun (WGS) entry which is preliminary data.</text>
</comment>
<protein>
    <submittedName>
        <fullName evidence="2">Uncharacterized protein</fullName>
    </submittedName>
</protein>
<organism evidence="2 3">
    <name type="scientific">Methylomonas koyamae</name>
    <dbReference type="NCBI Taxonomy" id="702114"/>
    <lineage>
        <taxon>Bacteria</taxon>
        <taxon>Pseudomonadati</taxon>
        <taxon>Pseudomonadota</taxon>
        <taxon>Gammaproteobacteria</taxon>
        <taxon>Methylococcales</taxon>
        <taxon>Methylococcaceae</taxon>
        <taxon>Methylomonas</taxon>
    </lineage>
</organism>
<feature type="signal peptide" evidence="1">
    <location>
        <begin position="1"/>
        <end position="25"/>
    </location>
</feature>
<dbReference type="Proteomes" id="UP000077857">
    <property type="component" value="Unassembled WGS sequence"/>
</dbReference>
<dbReference type="AlphaFoldDB" id="A0A177NDJ2"/>
<feature type="chain" id="PRO_5008069024" evidence="1">
    <location>
        <begin position="26"/>
        <end position="122"/>
    </location>
</feature>
<reference evidence="2 3" key="1">
    <citation type="submission" date="2016-03" db="EMBL/GenBank/DDBJ databases">
        <authorList>
            <person name="Ploux O."/>
        </authorList>
    </citation>
    <scope>NUCLEOTIDE SEQUENCE [LARGE SCALE GENOMIC DNA]</scope>
    <source>
        <strain evidence="2 3">R-45378</strain>
    </source>
</reference>
<keyword evidence="1" id="KW-0732">Signal</keyword>
<proteinExistence type="predicted"/>
<accession>A0A177NDJ2</accession>
<evidence type="ECO:0000313" key="2">
    <source>
        <dbReference type="EMBL" id="OAI15503.1"/>
    </source>
</evidence>